<dbReference type="RefSeq" id="WP_163901213.1">
    <property type="nucleotide sequence ID" value="NZ_AP022599.1"/>
</dbReference>
<proteinExistence type="predicted"/>
<sequence>MLTPDDLSARTARAVSAATAAGAELGLQVDDARVLHDMFSVVVHLAPAPVVARVPTVLPPSYQNTPDVQAAQQRAELAVASRLAEQGHPVVPPSPLLPAEPVRRDGFSMTFWQFVETVSDAEPSMSERLEQTARLHAALRDYDSSDLRFWAPFANIPDGLAALQGRDDLLPASDLARAQREWTVIAPVLTSRGAFEAHFPDVELQVIHGDAPYYNMLTTSRGELWSDFEMVTVGAVESDLALLGPDDVATYNEAVTALGLRPVDQRVFRVTEAGARLAVVAALAMAPELPPLQDAVAPMIETLRTTPELHEL</sequence>
<dbReference type="EMBL" id="AP022599">
    <property type="protein sequence ID" value="BBY81675.1"/>
    <property type="molecule type" value="Genomic_DNA"/>
</dbReference>
<dbReference type="Proteomes" id="UP000467252">
    <property type="component" value="Chromosome"/>
</dbReference>
<evidence type="ECO:0008006" key="3">
    <source>
        <dbReference type="Google" id="ProtNLM"/>
    </source>
</evidence>
<evidence type="ECO:0000313" key="1">
    <source>
        <dbReference type="EMBL" id="BBY81675.1"/>
    </source>
</evidence>
<dbReference type="SUPFAM" id="SSF56112">
    <property type="entry name" value="Protein kinase-like (PK-like)"/>
    <property type="match status" value="1"/>
</dbReference>
<name>A0A7I7UJY3_MYCPV</name>
<accession>A0A7I7UJY3</accession>
<dbReference type="AlphaFoldDB" id="A0A7I7UJY3"/>
<reference evidence="1 2" key="1">
    <citation type="journal article" date="2019" name="Emerg. Microbes Infect.">
        <title>Comprehensive subspecies identification of 175 nontuberculous mycobacteria species based on 7547 genomic profiles.</title>
        <authorList>
            <person name="Matsumoto Y."/>
            <person name="Kinjo T."/>
            <person name="Motooka D."/>
            <person name="Nabeya D."/>
            <person name="Jung N."/>
            <person name="Uechi K."/>
            <person name="Horii T."/>
            <person name="Iida T."/>
            <person name="Fujita J."/>
            <person name="Nakamura S."/>
        </authorList>
    </citation>
    <scope>NUCLEOTIDE SEQUENCE [LARGE SCALE GENOMIC DNA]</scope>
    <source>
        <strain evidence="1 2">JCM 6370</strain>
    </source>
</reference>
<organism evidence="1 2">
    <name type="scientific">Mycolicibacterium pulveris</name>
    <name type="common">Mycobacterium pulveris</name>
    <dbReference type="NCBI Taxonomy" id="36813"/>
    <lineage>
        <taxon>Bacteria</taxon>
        <taxon>Bacillati</taxon>
        <taxon>Actinomycetota</taxon>
        <taxon>Actinomycetes</taxon>
        <taxon>Mycobacteriales</taxon>
        <taxon>Mycobacteriaceae</taxon>
        <taxon>Mycolicibacterium</taxon>
    </lineage>
</organism>
<dbReference type="InterPro" id="IPR011009">
    <property type="entry name" value="Kinase-like_dom_sf"/>
</dbReference>
<gene>
    <name evidence="1" type="ORF">MPUL_28330</name>
</gene>
<keyword evidence="2" id="KW-1185">Reference proteome</keyword>
<evidence type="ECO:0000313" key="2">
    <source>
        <dbReference type="Proteomes" id="UP000467252"/>
    </source>
</evidence>
<protein>
    <recommendedName>
        <fullName evidence="3">Aminoglycoside phosphotransferase</fullName>
    </recommendedName>
</protein>